<evidence type="ECO:0000313" key="3">
    <source>
        <dbReference type="Proteomes" id="UP001274830"/>
    </source>
</evidence>
<reference evidence="2" key="1">
    <citation type="submission" date="2023-07" db="EMBL/GenBank/DDBJ databases">
        <title>Black Yeasts Isolated from many extreme environments.</title>
        <authorList>
            <person name="Coleine C."/>
            <person name="Stajich J.E."/>
            <person name="Selbmann L."/>
        </authorList>
    </citation>
    <scope>NUCLEOTIDE SEQUENCE</scope>
    <source>
        <strain evidence="2">CCFEE 5485</strain>
    </source>
</reference>
<sequence length="182" mass="19867">MTTFTISPATSELDLQNIKKLFEAYAQSLGIDLTFQDFARELEGLPGKYSPPNGALLLARSNETAESIGCVALRPLPATQTSATTHEATNVYDSLATRSRSTISEMKRLYVSPAGRGTGVGKALAVRVVQEAKDLGFEAIRLDTLPSMEAARALYRALGFREIEAYYETPLEGTIFLELTLR</sequence>
<evidence type="ECO:0000313" key="2">
    <source>
        <dbReference type="EMBL" id="KAK3675733.1"/>
    </source>
</evidence>
<dbReference type="PANTHER" id="PTHR43305">
    <property type="entry name" value="FAMILY N-ACETYLTRANSFERASE, PUTATIVE (AFU_ORTHOLOGUE AFUA_2G01380)-RELATED"/>
    <property type="match status" value="1"/>
</dbReference>
<dbReference type="SUPFAM" id="SSF55729">
    <property type="entry name" value="Acyl-CoA N-acyltransferases (Nat)"/>
    <property type="match status" value="1"/>
</dbReference>
<accession>A0AAE0WPY4</accession>
<dbReference type="Proteomes" id="UP001274830">
    <property type="component" value="Unassembled WGS sequence"/>
</dbReference>
<dbReference type="Pfam" id="PF00583">
    <property type="entry name" value="Acetyltransf_1"/>
    <property type="match status" value="1"/>
</dbReference>
<dbReference type="InterPro" id="IPR000182">
    <property type="entry name" value="GNAT_dom"/>
</dbReference>
<dbReference type="EMBL" id="JAUTXT010000013">
    <property type="protein sequence ID" value="KAK3675733.1"/>
    <property type="molecule type" value="Genomic_DNA"/>
</dbReference>
<feature type="domain" description="N-acetyltransferase" evidence="1">
    <location>
        <begin position="4"/>
        <end position="182"/>
    </location>
</feature>
<dbReference type="CDD" id="cd04301">
    <property type="entry name" value="NAT_SF"/>
    <property type="match status" value="1"/>
</dbReference>
<dbReference type="PANTHER" id="PTHR43305:SF1">
    <property type="entry name" value="FAMILY N-ACETYLTRANSFERASE, PUTATIVE (AFU_ORTHOLOGUE AFUA_2G01380)-RELATED"/>
    <property type="match status" value="1"/>
</dbReference>
<proteinExistence type="predicted"/>
<protein>
    <recommendedName>
        <fullName evidence="1">N-acetyltransferase domain-containing protein</fullName>
    </recommendedName>
</protein>
<gene>
    <name evidence="2" type="ORF">LTR78_004374</name>
</gene>
<organism evidence="2 3">
    <name type="scientific">Recurvomyces mirabilis</name>
    <dbReference type="NCBI Taxonomy" id="574656"/>
    <lineage>
        <taxon>Eukaryota</taxon>
        <taxon>Fungi</taxon>
        <taxon>Dikarya</taxon>
        <taxon>Ascomycota</taxon>
        <taxon>Pezizomycotina</taxon>
        <taxon>Dothideomycetes</taxon>
        <taxon>Dothideomycetidae</taxon>
        <taxon>Mycosphaerellales</taxon>
        <taxon>Teratosphaeriaceae</taxon>
        <taxon>Recurvomyces</taxon>
    </lineage>
</organism>
<dbReference type="GO" id="GO:0016747">
    <property type="term" value="F:acyltransferase activity, transferring groups other than amino-acyl groups"/>
    <property type="evidence" value="ECO:0007669"/>
    <property type="project" value="InterPro"/>
</dbReference>
<dbReference type="AlphaFoldDB" id="A0AAE0WPY4"/>
<comment type="caution">
    <text evidence="2">The sequence shown here is derived from an EMBL/GenBank/DDBJ whole genome shotgun (WGS) entry which is preliminary data.</text>
</comment>
<evidence type="ECO:0000259" key="1">
    <source>
        <dbReference type="PROSITE" id="PS51186"/>
    </source>
</evidence>
<dbReference type="PROSITE" id="PS51186">
    <property type="entry name" value="GNAT"/>
    <property type="match status" value="1"/>
</dbReference>
<dbReference type="InterPro" id="IPR052777">
    <property type="entry name" value="Acetyltransferase_Enz"/>
</dbReference>
<dbReference type="Gene3D" id="3.40.630.30">
    <property type="match status" value="1"/>
</dbReference>
<keyword evidence="3" id="KW-1185">Reference proteome</keyword>
<name>A0AAE0WPY4_9PEZI</name>
<dbReference type="InterPro" id="IPR016181">
    <property type="entry name" value="Acyl_CoA_acyltransferase"/>
</dbReference>